<dbReference type="PANTHER" id="PTHR43214:SF43">
    <property type="entry name" value="TWO-COMPONENT RESPONSE REGULATOR"/>
    <property type="match status" value="1"/>
</dbReference>
<dbReference type="InterPro" id="IPR011006">
    <property type="entry name" value="CheY-like_superfamily"/>
</dbReference>
<sequence>MIKLIIVDDHFHVREAWSWVLNQIPGLTVIAQCANGQEAIEAAQRLQPDVMLMDIHMKPVNGIEATRTIRGFSSDIKIIGVSVQAERSYVNEMLRNGANGYVTKNSSSQEMVTAIDEVLAGKTYICEEVGHLRPVVAVR</sequence>
<reference evidence="4" key="2">
    <citation type="submission" date="2020-09" db="EMBL/GenBank/DDBJ databases">
        <authorList>
            <person name="Sun Q."/>
            <person name="Zhou Y."/>
        </authorList>
    </citation>
    <scope>NUCLEOTIDE SEQUENCE</scope>
    <source>
        <strain evidence="4">CGMCC 1.15448</strain>
    </source>
</reference>
<evidence type="ECO:0000256" key="1">
    <source>
        <dbReference type="ARBA" id="ARBA00023125"/>
    </source>
</evidence>
<evidence type="ECO:0000313" key="5">
    <source>
        <dbReference type="Proteomes" id="UP000607559"/>
    </source>
</evidence>
<dbReference type="AlphaFoldDB" id="A0A8J2U975"/>
<dbReference type="CDD" id="cd17535">
    <property type="entry name" value="REC_NarL-like"/>
    <property type="match status" value="1"/>
</dbReference>
<gene>
    <name evidence="4" type="ORF">GCM10011511_07680</name>
</gene>
<name>A0A8J2U975_9BACT</name>
<keyword evidence="2" id="KW-0597">Phosphoprotein</keyword>
<evidence type="ECO:0000256" key="2">
    <source>
        <dbReference type="PROSITE-ProRule" id="PRU00169"/>
    </source>
</evidence>
<feature type="modified residue" description="4-aspartylphosphate" evidence="2">
    <location>
        <position position="54"/>
    </location>
</feature>
<dbReference type="SUPFAM" id="SSF52172">
    <property type="entry name" value="CheY-like"/>
    <property type="match status" value="1"/>
</dbReference>
<dbReference type="PANTHER" id="PTHR43214">
    <property type="entry name" value="TWO-COMPONENT RESPONSE REGULATOR"/>
    <property type="match status" value="1"/>
</dbReference>
<protein>
    <recommendedName>
        <fullName evidence="3">Response regulatory domain-containing protein</fullName>
    </recommendedName>
</protein>
<evidence type="ECO:0000313" key="4">
    <source>
        <dbReference type="EMBL" id="GGA87046.1"/>
    </source>
</evidence>
<dbReference type="InterPro" id="IPR058245">
    <property type="entry name" value="NreC/VraR/RcsB-like_REC"/>
</dbReference>
<dbReference type="SMART" id="SM00448">
    <property type="entry name" value="REC"/>
    <property type="match status" value="1"/>
</dbReference>
<keyword evidence="1" id="KW-0238">DNA-binding</keyword>
<dbReference type="Pfam" id="PF00072">
    <property type="entry name" value="Response_reg"/>
    <property type="match status" value="1"/>
</dbReference>
<comment type="caution">
    <text evidence="4">The sequence shown here is derived from an EMBL/GenBank/DDBJ whole genome shotgun (WGS) entry which is preliminary data.</text>
</comment>
<evidence type="ECO:0000259" key="3">
    <source>
        <dbReference type="PROSITE" id="PS50110"/>
    </source>
</evidence>
<dbReference type="InterPro" id="IPR039420">
    <property type="entry name" value="WalR-like"/>
</dbReference>
<dbReference type="GO" id="GO:0000160">
    <property type="term" value="P:phosphorelay signal transduction system"/>
    <property type="evidence" value="ECO:0007669"/>
    <property type="project" value="InterPro"/>
</dbReference>
<organism evidence="4 5">
    <name type="scientific">Puia dinghuensis</name>
    <dbReference type="NCBI Taxonomy" id="1792502"/>
    <lineage>
        <taxon>Bacteria</taxon>
        <taxon>Pseudomonadati</taxon>
        <taxon>Bacteroidota</taxon>
        <taxon>Chitinophagia</taxon>
        <taxon>Chitinophagales</taxon>
        <taxon>Chitinophagaceae</taxon>
        <taxon>Puia</taxon>
    </lineage>
</organism>
<reference evidence="4" key="1">
    <citation type="journal article" date="2014" name="Int. J. Syst. Evol. Microbiol.">
        <title>Complete genome sequence of Corynebacterium casei LMG S-19264T (=DSM 44701T), isolated from a smear-ripened cheese.</title>
        <authorList>
            <consortium name="US DOE Joint Genome Institute (JGI-PGF)"/>
            <person name="Walter F."/>
            <person name="Albersmeier A."/>
            <person name="Kalinowski J."/>
            <person name="Ruckert C."/>
        </authorList>
    </citation>
    <scope>NUCLEOTIDE SEQUENCE</scope>
    <source>
        <strain evidence="4">CGMCC 1.15448</strain>
    </source>
</reference>
<feature type="domain" description="Response regulatory" evidence="3">
    <location>
        <begin position="3"/>
        <end position="119"/>
    </location>
</feature>
<keyword evidence="5" id="KW-1185">Reference proteome</keyword>
<dbReference type="RefSeq" id="WP_188928730.1">
    <property type="nucleotide sequence ID" value="NZ_BMJC01000001.1"/>
</dbReference>
<dbReference type="InterPro" id="IPR001789">
    <property type="entry name" value="Sig_transdc_resp-reg_receiver"/>
</dbReference>
<dbReference type="GO" id="GO:0003677">
    <property type="term" value="F:DNA binding"/>
    <property type="evidence" value="ECO:0007669"/>
    <property type="project" value="UniProtKB-KW"/>
</dbReference>
<proteinExistence type="predicted"/>
<dbReference type="Proteomes" id="UP000607559">
    <property type="component" value="Unassembled WGS sequence"/>
</dbReference>
<accession>A0A8J2U975</accession>
<dbReference type="EMBL" id="BMJC01000001">
    <property type="protein sequence ID" value="GGA87046.1"/>
    <property type="molecule type" value="Genomic_DNA"/>
</dbReference>
<dbReference type="PROSITE" id="PS50110">
    <property type="entry name" value="RESPONSE_REGULATORY"/>
    <property type="match status" value="1"/>
</dbReference>
<dbReference type="Gene3D" id="3.40.50.2300">
    <property type="match status" value="1"/>
</dbReference>